<accession>A0A4S4DPG6</accession>
<feature type="compositionally biased region" description="Polar residues" evidence="1">
    <location>
        <begin position="80"/>
        <end position="92"/>
    </location>
</feature>
<evidence type="ECO:0000313" key="3">
    <source>
        <dbReference type="Proteomes" id="UP000306102"/>
    </source>
</evidence>
<dbReference type="EMBL" id="SDRB02010689">
    <property type="protein sequence ID" value="THG04953.1"/>
    <property type="molecule type" value="Genomic_DNA"/>
</dbReference>
<dbReference type="AlphaFoldDB" id="A0A4S4DPG6"/>
<organism evidence="2 3">
    <name type="scientific">Camellia sinensis var. sinensis</name>
    <name type="common">China tea</name>
    <dbReference type="NCBI Taxonomy" id="542762"/>
    <lineage>
        <taxon>Eukaryota</taxon>
        <taxon>Viridiplantae</taxon>
        <taxon>Streptophyta</taxon>
        <taxon>Embryophyta</taxon>
        <taxon>Tracheophyta</taxon>
        <taxon>Spermatophyta</taxon>
        <taxon>Magnoliopsida</taxon>
        <taxon>eudicotyledons</taxon>
        <taxon>Gunneridae</taxon>
        <taxon>Pentapetalae</taxon>
        <taxon>asterids</taxon>
        <taxon>Ericales</taxon>
        <taxon>Theaceae</taxon>
        <taxon>Camellia</taxon>
    </lineage>
</organism>
<reference evidence="2 3" key="1">
    <citation type="journal article" date="2018" name="Proc. Natl. Acad. Sci. U.S.A.">
        <title>Draft genome sequence of Camellia sinensis var. sinensis provides insights into the evolution of the tea genome and tea quality.</title>
        <authorList>
            <person name="Wei C."/>
            <person name="Yang H."/>
            <person name="Wang S."/>
            <person name="Zhao J."/>
            <person name="Liu C."/>
            <person name="Gao L."/>
            <person name="Xia E."/>
            <person name="Lu Y."/>
            <person name="Tai Y."/>
            <person name="She G."/>
            <person name="Sun J."/>
            <person name="Cao H."/>
            <person name="Tong W."/>
            <person name="Gao Q."/>
            <person name="Li Y."/>
            <person name="Deng W."/>
            <person name="Jiang X."/>
            <person name="Wang W."/>
            <person name="Chen Q."/>
            <person name="Zhang S."/>
            <person name="Li H."/>
            <person name="Wu J."/>
            <person name="Wang P."/>
            <person name="Li P."/>
            <person name="Shi C."/>
            <person name="Zheng F."/>
            <person name="Jian J."/>
            <person name="Huang B."/>
            <person name="Shan D."/>
            <person name="Shi M."/>
            <person name="Fang C."/>
            <person name="Yue Y."/>
            <person name="Li F."/>
            <person name="Li D."/>
            <person name="Wei S."/>
            <person name="Han B."/>
            <person name="Jiang C."/>
            <person name="Yin Y."/>
            <person name="Xia T."/>
            <person name="Zhang Z."/>
            <person name="Bennetzen J.L."/>
            <person name="Zhao S."/>
            <person name="Wan X."/>
        </authorList>
    </citation>
    <scope>NUCLEOTIDE SEQUENCE [LARGE SCALE GENOMIC DNA]</scope>
    <source>
        <strain evidence="3">cv. Shuchazao</strain>
        <tissue evidence="2">Leaf</tissue>
    </source>
</reference>
<sequence length="548" mass="61219">MEKKQLDLDAPLLSVRRFSSALVSSNGENKKMIEKSIPHHRHHSLPSFKSEWELAEVTKPVAVPFLWEQIPGRPKGGSESEVQSPIEPSNTPRLPPGRAIEFSKPSSEEGYKDQNVFKSQIEESPFNVIATLLETLNKGVDTDSEYDEYSDALDMLSPTETLSMNSRVSGSDAKPCGTYFADMQTRDFMMNRFLPAAKAMVLDTPQYVSKKQSLPVNKVVGVQRRHVLEQHRSDIVPHYAQYLQDIESEDEDEDDDDDEYDSSGKTSVKGCGLFSQFCFKNSLCLLNPVPGMKPVTHFPITSAKEVSRLARTAYSGPQTQIADKHAGSAVYKPKFDYRAQSHELHKVKSKLTIESHRLRYSDDLRTSRGSSPYRVEKAATAESLLHDIRCSHILVGANTPSDRLANLRGQGNRIEDLRINQGQDQQSMSLDCSRLHCNAKLLSNNEHILKADDQGSPNVGSSLSSLPPPLPKSPSESWLCRTLPSISFQHPLSHSGLGTQFHHKMPHAKVPSSGTKWENIVKTSNGHHDHVRCSKELVPRVSLHFKPL</sequence>
<dbReference type="PANTHER" id="PTHR33671:SF3">
    <property type="entry name" value="F28N24.8 PROTEIN"/>
    <property type="match status" value="1"/>
</dbReference>
<dbReference type="PANTHER" id="PTHR33671">
    <property type="entry name" value="N-METHYLTRANSFERASE, PUTATIVE (DUF688)-RELATED"/>
    <property type="match status" value="1"/>
</dbReference>
<feature type="region of interest" description="Disordered" evidence="1">
    <location>
        <begin position="450"/>
        <end position="471"/>
    </location>
</feature>
<protein>
    <submittedName>
        <fullName evidence="2">Uncharacterized protein</fullName>
    </submittedName>
</protein>
<feature type="compositionally biased region" description="Low complexity" evidence="1">
    <location>
        <begin position="456"/>
        <end position="465"/>
    </location>
</feature>
<keyword evidence="3" id="KW-1185">Reference proteome</keyword>
<evidence type="ECO:0000313" key="2">
    <source>
        <dbReference type="EMBL" id="THG04953.1"/>
    </source>
</evidence>
<proteinExistence type="predicted"/>
<evidence type="ECO:0000256" key="1">
    <source>
        <dbReference type="SAM" id="MobiDB-lite"/>
    </source>
</evidence>
<dbReference type="InterPro" id="IPR007789">
    <property type="entry name" value="DUF688"/>
</dbReference>
<feature type="region of interest" description="Disordered" evidence="1">
    <location>
        <begin position="69"/>
        <end position="97"/>
    </location>
</feature>
<dbReference type="Pfam" id="PF05097">
    <property type="entry name" value="DUF688"/>
    <property type="match status" value="1"/>
</dbReference>
<gene>
    <name evidence="2" type="ORF">TEA_012175</name>
</gene>
<name>A0A4S4DPG6_CAMSN</name>
<comment type="caution">
    <text evidence="2">The sequence shown here is derived from an EMBL/GenBank/DDBJ whole genome shotgun (WGS) entry which is preliminary data.</text>
</comment>
<dbReference type="Proteomes" id="UP000306102">
    <property type="component" value="Unassembled WGS sequence"/>
</dbReference>